<dbReference type="HOGENOM" id="CLU_081086_0_0_1"/>
<dbReference type="EMBL" id="AMQM01003187">
    <property type="status" value="NOT_ANNOTATED_CDS"/>
    <property type="molecule type" value="Genomic_DNA"/>
</dbReference>
<dbReference type="OrthoDB" id="8178130at2759"/>
<feature type="domain" description="I/LWEQ" evidence="4">
    <location>
        <begin position="1"/>
        <end position="236"/>
    </location>
</feature>
<gene>
    <name evidence="6" type="primary">20215051</name>
    <name evidence="5" type="ORF">HELRODRAFT_74772</name>
</gene>
<evidence type="ECO:0000256" key="2">
    <source>
        <dbReference type="ARBA" id="ARBA00022490"/>
    </source>
</evidence>
<dbReference type="GeneID" id="20215051"/>
<dbReference type="Pfam" id="PF01608">
    <property type="entry name" value="I_LWEQ"/>
    <property type="match status" value="1"/>
</dbReference>
<dbReference type="InterPro" id="IPR030224">
    <property type="entry name" value="Sla2_fam"/>
</dbReference>
<dbReference type="EnsemblMetazoa" id="HelroT74772">
    <property type="protein sequence ID" value="HelroP74772"/>
    <property type="gene ID" value="HelroG74772"/>
</dbReference>
<dbReference type="InParanoid" id="T1G1V3"/>
<reference evidence="6" key="3">
    <citation type="submission" date="2015-06" db="UniProtKB">
        <authorList>
            <consortium name="EnsemblMetazoa"/>
        </authorList>
    </citation>
    <scope>IDENTIFICATION</scope>
</reference>
<dbReference type="SMART" id="SM00307">
    <property type="entry name" value="ILWEQ"/>
    <property type="match status" value="1"/>
</dbReference>
<dbReference type="Proteomes" id="UP000015101">
    <property type="component" value="Unassembled WGS sequence"/>
</dbReference>
<dbReference type="AlphaFoldDB" id="T1G1V3"/>
<dbReference type="EMBL" id="KB096080">
    <property type="protein sequence ID" value="ESO08319.1"/>
    <property type="molecule type" value="Genomic_DNA"/>
</dbReference>
<dbReference type="STRING" id="6412.T1G1V3"/>
<dbReference type="KEGG" id="hro:HELRODRAFT_74772"/>
<dbReference type="eggNOG" id="KOG0980">
    <property type="taxonomic scope" value="Eukaryota"/>
</dbReference>
<dbReference type="GO" id="GO:0006897">
    <property type="term" value="P:endocytosis"/>
    <property type="evidence" value="ECO:0007669"/>
    <property type="project" value="InterPro"/>
</dbReference>
<dbReference type="GO" id="GO:0003779">
    <property type="term" value="F:actin binding"/>
    <property type="evidence" value="ECO:0007669"/>
    <property type="project" value="InterPro"/>
</dbReference>
<sequence length="240" mass="26590">EKFDDMIDKEMLQTTIAIEQAANRLAEILKGSKSNQSGFQLEVNEKLLDSCNNLMMKIRILIEKSKILQKEIVDQGKGTSSIKDFYKKHNRWTEGLISAAKAVGFGANILVDAADNVVNGQGKFEELVVCAQEIAASTAQLVAASKVKAAAGSLNLIQMSEASKGVSEATGLVVASAKSGAERMDEMELFDFTKLTLHQAKRKEMDSQIKVLELESNLEKERRRLAELRKIHYQLDEDLE</sequence>
<protein>
    <recommendedName>
        <fullName evidence="4">I/LWEQ domain-containing protein</fullName>
    </recommendedName>
</protein>
<organism evidence="6 7">
    <name type="scientific">Helobdella robusta</name>
    <name type="common">Californian leech</name>
    <dbReference type="NCBI Taxonomy" id="6412"/>
    <lineage>
        <taxon>Eukaryota</taxon>
        <taxon>Metazoa</taxon>
        <taxon>Spiralia</taxon>
        <taxon>Lophotrochozoa</taxon>
        <taxon>Annelida</taxon>
        <taxon>Clitellata</taxon>
        <taxon>Hirudinea</taxon>
        <taxon>Rhynchobdellida</taxon>
        <taxon>Glossiphoniidae</taxon>
        <taxon>Helobdella</taxon>
    </lineage>
</organism>
<dbReference type="InterPro" id="IPR002558">
    <property type="entry name" value="ILWEQ_dom"/>
</dbReference>
<dbReference type="OMA" id="CTELMAC"/>
<dbReference type="RefSeq" id="XP_009013249.1">
    <property type="nucleotide sequence ID" value="XM_009015001.1"/>
</dbReference>
<evidence type="ECO:0000259" key="4">
    <source>
        <dbReference type="PROSITE" id="PS50945"/>
    </source>
</evidence>
<dbReference type="GO" id="GO:0005737">
    <property type="term" value="C:cytoplasm"/>
    <property type="evidence" value="ECO:0007669"/>
    <property type="project" value="UniProtKB-SubCell"/>
</dbReference>
<dbReference type="GO" id="GO:0030276">
    <property type="term" value="F:clathrin binding"/>
    <property type="evidence" value="ECO:0007669"/>
    <property type="project" value="InterPro"/>
</dbReference>
<reference evidence="5 7" key="2">
    <citation type="journal article" date="2013" name="Nature">
        <title>Insights into bilaterian evolution from three spiralian genomes.</title>
        <authorList>
            <person name="Simakov O."/>
            <person name="Marletaz F."/>
            <person name="Cho S.J."/>
            <person name="Edsinger-Gonzales E."/>
            <person name="Havlak P."/>
            <person name="Hellsten U."/>
            <person name="Kuo D.H."/>
            <person name="Larsson T."/>
            <person name="Lv J."/>
            <person name="Arendt D."/>
            <person name="Savage R."/>
            <person name="Osoegawa K."/>
            <person name="de Jong P."/>
            <person name="Grimwood J."/>
            <person name="Chapman J.A."/>
            <person name="Shapiro H."/>
            <person name="Aerts A."/>
            <person name="Otillar R.P."/>
            <person name="Terry A.Y."/>
            <person name="Boore J.L."/>
            <person name="Grigoriev I.V."/>
            <person name="Lindberg D.R."/>
            <person name="Seaver E.C."/>
            <person name="Weisblat D.A."/>
            <person name="Putnam N.H."/>
            <person name="Rokhsar D.S."/>
        </authorList>
    </citation>
    <scope>NUCLEOTIDE SEQUENCE</scope>
</reference>
<dbReference type="FunFam" id="1.20.1410.10:FF:000006">
    <property type="entry name" value="Huntingtin interacting protein"/>
    <property type="match status" value="1"/>
</dbReference>
<name>T1G1V3_HELRO</name>
<dbReference type="InterPro" id="IPR035964">
    <property type="entry name" value="I/LWEQ_dom_sf"/>
</dbReference>
<evidence type="ECO:0000256" key="3">
    <source>
        <dbReference type="SAM" id="Coils"/>
    </source>
</evidence>
<keyword evidence="3" id="KW-0175">Coiled coil</keyword>
<dbReference type="SUPFAM" id="SSF109885">
    <property type="entry name" value="I/LWEQ domain"/>
    <property type="match status" value="1"/>
</dbReference>
<accession>T1G1V3</accession>
<dbReference type="PROSITE" id="PS50945">
    <property type="entry name" value="I_LWEQ"/>
    <property type="match status" value="1"/>
</dbReference>
<feature type="coiled-coil region" evidence="3">
    <location>
        <begin position="195"/>
        <end position="238"/>
    </location>
</feature>
<reference evidence="7" key="1">
    <citation type="submission" date="2012-12" db="EMBL/GenBank/DDBJ databases">
        <authorList>
            <person name="Hellsten U."/>
            <person name="Grimwood J."/>
            <person name="Chapman J.A."/>
            <person name="Shapiro H."/>
            <person name="Aerts A."/>
            <person name="Otillar R.P."/>
            <person name="Terry A.Y."/>
            <person name="Boore J.L."/>
            <person name="Simakov O."/>
            <person name="Marletaz F."/>
            <person name="Cho S.-J."/>
            <person name="Edsinger-Gonzales E."/>
            <person name="Havlak P."/>
            <person name="Kuo D.-H."/>
            <person name="Larsson T."/>
            <person name="Lv J."/>
            <person name="Arendt D."/>
            <person name="Savage R."/>
            <person name="Osoegawa K."/>
            <person name="de Jong P."/>
            <person name="Lindberg D.R."/>
            <person name="Seaver E.C."/>
            <person name="Weisblat D.A."/>
            <person name="Putnam N.H."/>
            <person name="Grigoriev I.V."/>
            <person name="Rokhsar D.S."/>
        </authorList>
    </citation>
    <scope>NUCLEOTIDE SEQUENCE</scope>
</reference>
<dbReference type="PANTHER" id="PTHR10407:SF15">
    <property type="entry name" value="HUNTINGTIN INTERACTING PROTEIN 1"/>
    <property type="match status" value="1"/>
</dbReference>
<comment type="subcellular location">
    <subcellularLocation>
        <location evidence="1">Cytoplasm</location>
    </subcellularLocation>
</comment>
<evidence type="ECO:0000256" key="1">
    <source>
        <dbReference type="ARBA" id="ARBA00004496"/>
    </source>
</evidence>
<proteinExistence type="predicted"/>
<dbReference type="PANTHER" id="PTHR10407">
    <property type="entry name" value="HUNTINGTIN INTERACTING PROTEIN 1"/>
    <property type="match status" value="1"/>
</dbReference>
<dbReference type="Gene3D" id="1.20.1410.10">
    <property type="entry name" value="I/LWEQ domain"/>
    <property type="match status" value="1"/>
</dbReference>
<evidence type="ECO:0000313" key="7">
    <source>
        <dbReference type="Proteomes" id="UP000015101"/>
    </source>
</evidence>
<keyword evidence="2" id="KW-0963">Cytoplasm</keyword>
<evidence type="ECO:0000313" key="6">
    <source>
        <dbReference type="EnsemblMetazoa" id="HelroP74772"/>
    </source>
</evidence>
<evidence type="ECO:0000313" key="5">
    <source>
        <dbReference type="EMBL" id="ESO08319.1"/>
    </source>
</evidence>
<keyword evidence="7" id="KW-1185">Reference proteome</keyword>
<dbReference type="CTD" id="20215051"/>